<dbReference type="InterPro" id="IPR050727">
    <property type="entry name" value="GH43_arabinanases"/>
</dbReference>
<dbReference type="InterPro" id="IPR016840">
    <property type="entry name" value="Glyco_hydro_43_endo_a_Ara-ase"/>
</dbReference>
<sequence>MLSLSNFFAGVTFLTAVAAIPLISRASLWPDPEPCTGNCSWIHDPNVIKSATGTYYRFSTSGNIAIATAPSLTGPWSYKGAMLPGGPAIHVADNQDTWAPDVSLIDGTYYAFYAVSYIGYQGSEIGVATSTFLDPGTWTDHGSIGLPKSSSYNLIDPNLFQESGSSPIYFSFGSGWQGVFQSTLNSPPVTASGAAATNLAYNSTVPPGQNFPSVTEGSYQFWWQNGGDKWYYLFFSSGACCNTPPNLAATGDEYKIMVCRSTSQSGPFFDQAGRNCLTQNGGTLILGSHDNVYAPGGQGVMYDSTLGRPVIYYHYVNPTIGYKAEDFLFGFNYLDFSSGWPVIVS</sequence>
<dbReference type="AlphaFoldDB" id="A0A8E2E7Y7"/>
<keyword evidence="12" id="KW-1185">Reference proteome</keyword>
<evidence type="ECO:0000256" key="9">
    <source>
        <dbReference type="PIRSR" id="PIRSR606710-2"/>
    </source>
</evidence>
<gene>
    <name evidence="11" type="ORF">K432DRAFT_444198</name>
</gene>
<evidence type="ECO:0000256" key="3">
    <source>
        <dbReference type="ARBA" id="ARBA00009865"/>
    </source>
</evidence>
<evidence type="ECO:0000256" key="8">
    <source>
        <dbReference type="PIRSR" id="PIRSR606710-1"/>
    </source>
</evidence>
<evidence type="ECO:0000256" key="4">
    <source>
        <dbReference type="ARBA" id="ARBA00012586"/>
    </source>
</evidence>
<evidence type="ECO:0000256" key="10">
    <source>
        <dbReference type="SAM" id="SignalP"/>
    </source>
</evidence>
<feature type="active site" description="Proton donor" evidence="8">
    <location>
        <position position="216"/>
    </location>
</feature>
<dbReference type="UniPathway" id="UPA00667"/>
<dbReference type="CDD" id="cd18831">
    <property type="entry name" value="GH43_AnAbnA-like"/>
    <property type="match status" value="1"/>
</dbReference>
<dbReference type="Gene3D" id="2.115.10.20">
    <property type="entry name" value="Glycosyl hydrolase domain, family 43"/>
    <property type="match status" value="1"/>
</dbReference>
<dbReference type="InterPro" id="IPR023296">
    <property type="entry name" value="Glyco_hydro_beta-prop_sf"/>
</dbReference>
<evidence type="ECO:0000256" key="7">
    <source>
        <dbReference type="PIRNR" id="PIRNR026534"/>
    </source>
</evidence>
<keyword evidence="6 7" id="KW-0326">Glycosidase</keyword>
<dbReference type="SUPFAM" id="SSF75005">
    <property type="entry name" value="Arabinanase/levansucrase/invertase"/>
    <property type="match status" value="1"/>
</dbReference>
<dbReference type="OrthoDB" id="195678at2759"/>
<feature type="active site" description="Proton acceptor" evidence="8">
    <location>
        <position position="44"/>
    </location>
</feature>
<evidence type="ECO:0000313" key="12">
    <source>
        <dbReference type="Proteomes" id="UP000250266"/>
    </source>
</evidence>
<evidence type="ECO:0000256" key="6">
    <source>
        <dbReference type="ARBA" id="ARBA00023295"/>
    </source>
</evidence>
<organism evidence="11 12">
    <name type="scientific">Lepidopterella palustris CBS 459.81</name>
    <dbReference type="NCBI Taxonomy" id="1314670"/>
    <lineage>
        <taxon>Eukaryota</taxon>
        <taxon>Fungi</taxon>
        <taxon>Dikarya</taxon>
        <taxon>Ascomycota</taxon>
        <taxon>Pezizomycotina</taxon>
        <taxon>Dothideomycetes</taxon>
        <taxon>Pleosporomycetidae</taxon>
        <taxon>Mytilinidiales</taxon>
        <taxon>Argynnaceae</taxon>
        <taxon>Lepidopterella</taxon>
    </lineage>
</organism>
<evidence type="ECO:0000256" key="5">
    <source>
        <dbReference type="ARBA" id="ARBA00022801"/>
    </source>
</evidence>
<dbReference type="InterPro" id="IPR006710">
    <property type="entry name" value="Glyco_hydro_43"/>
</dbReference>
<dbReference type="Pfam" id="PF04616">
    <property type="entry name" value="Glyco_hydro_43"/>
    <property type="match status" value="1"/>
</dbReference>
<reference evidence="11 12" key="1">
    <citation type="journal article" date="2016" name="Nat. Commun.">
        <title>Ectomycorrhizal ecology is imprinted in the genome of the dominant symbiotic fungus Cenococcum geophilum.</title>
        <authorList>
            <consortium name="DOE Joint Genome Institute"/>
            <person name="Peter M."/>
            <person name="Kohler A."/>
            <person name="Ohm R.A."/>
            <person name="Kuo A."/>
            <person name="Krutzmann J."/>
            <person name="Morin E."/>
            <person name="Arend M."/>
            <person name="Barry K.W."/>
            <person name="Binder M."/>
            <person name="Choi C."/>
            <person name="Clum A."/>
            <person name="Copeland A."/>
            <person name="Grisel N."/>
            <person name="Haridas S."/>
            <person name="Kipfer T."/>
            <person name="LaButti K."/>
            <person name="Lindquist E."/>
            <person name="Lipzen A."/>
            <person name="Maire R."/>
            <person name="Meier B."/>
            <person name="Mihaltcheva S."/>
            <person name="Molinier V."/>
            <person name="Murat C."/>
            <person name="Poggeler S."/>
            <person name="Quandt C.A."/>
            <person name="Sperisen C."/>
            <person name="Tritt A."/>
            <person name="Tisserant E."/>
            <person name="Crous P.W."/>
            <person name="Henrissat B."/>
            <person name="Nehls U."/>
            <person name="Egli S."/>
            <person name="Spatafora J.W."/>
            <person name="Grigoriev I.V."/>
            <person name="Martin F.M."/>
        </authorList>
    </citation>
    <scope>NUCLEOTIDE SEQUENCE [LARGE SCALE GENOMIC DNA]</scope>
    <source>
        <strain evidence="11 12">CBS 459.81</strain>
    </source>
</reference>
<dbReference type="PANTHER" id="PTHR43301:SF3">
    <property type="entry name" value="ARABINAN ENDO-1,5-ALPHA-L-ARABINOSIDASE A-RELATED"/>
    <property type="match status" value="1"/>
</dbReference>
<dbReference type="GO" id="GO:0031222">
    <property type="term" value="P:arabinan catabolic process"/>
    <property type="evidence" value="ECO:0007669"/>
    <property type="project" value="UniProtKB-UniPathway"/>
</dbReference>
<comment type="similarity">
    <text evidence="3 7">Belongs to the glycosyl hydrolase 43 family.</text>
</comment>
<dbReference type="EC" id="3.2.1.99" evidence="4 7"/>
<feature type="site" description="Important for catalytic activity, responsible for pKa modulation of the active site Glu and correct orientation of both the proton donor and substrate" evidence="9">
    <location>
        <position position="156"/>
    </location>
</feature>
<dbReference type="EMBL" id="KV745026">
    <property type="protein sequence ID" value="OCK79047.1"/>
    <property type="molecule type" value="Genomic_DNA"/>
</dbReference>
<keyword evidence="10" id="KW-0732">Signal</keyword>
<feature type="chain" id="PRO_5034199221" description="Arabinan endo-1,5-alpha-L-arabinosidase" evidence="10">
    <location>
        <begin position="20"/>
        <end position="345"/>
    </location>
</feature>
<accession>A0A8E2E7Y7</accession>
<feature type="signal peptide" evidence="10">
    <location>
        <begin position="1"/>
        <end position="19"/>
    </location>
</feature>
<dbReference type="PANTHER" id="PTHR43301">
    <property type="entry name" value="ARABINAN ENDO-1,5-ALPHA-L-ARABINOSIDASE"/>
    <property type="match status" value="1"/>
</dbReference>
<proteinExistence type="inferred from homology"/>
<comment type="catalytic activity">
    <reaction evidence="1 7">
        <text>Endohydrolysis of (1-&gt;5)-alpha-arabinofuranosidic linkages in (1-&gt;5)-arabinans.</text>
        <dbReference type="EC" id="3.2.1.99"/>
    </reaction>
</comment>
<keyword evidence="5 7" id="KW-0378">Hydrolase</keyword>
<evidence type="ECO:0000256" key="1">
    <source>
        <dbReference type="ARBA" id="ARBA00000375"/>
    </source>
</evidence>
<dbReference type="GO" id="GO:0046558">
    <property type="term" value="F:arabinan endo-1,5-alpha-L-arabinosidase activity"/>
    <property type="evidence" value="ECO:0007669"/>
    <property type="project" value="UniProtKB-EC"/>
</dbReference>
<evidence type="ECO:0000256" key="2">
    <source>
        <dbReference type="ARBA" id="ARBA00004834"/>
    </source>
</evidence>
<dbReference type="PIRSF" id="PIRSF026534">
    <property type="entry name" value="Endo_alpha-L-arabinosidase"/>
    <property type="match status" value="1"/>
</dbReference>
<comment type="pathway">
    <text evidence="2 7">Glycan metabolism; L-arabinan degradation.</text>
</comment>
<protein>
    <recommendedName>
        <fullName evidence="4 7">Arabinan endo-1,5-alpha-L-arabinosidase</fullName>
        <ecNumber evidence="4 7">3.2.1.99</ecNumber>
    </recommendedName>
</protein>
<dbReference type="Proteomes" id="UP000250266">
    <property type="component" value="Unassembled WGS sequence"/>
</dbReference>
<evidence type="ECO:0000313" key="11">
    <source>
        <dbReference type="EMBL" id="OCK79047.1"/>
    </source>
</evidence>
<name>A0A8E2E7Y7_9PEZI</name>